<dbReference type="PROSITE" id="PS00518">
    <property type="entry name" value="ZF_RING_1"/>
    <property type="match status" value="1"/>
</dbReference>
<dbReference type="GO" id="GO:0035613">
    <property type="term" value="F:RNA stem-loop binding"/>
    <property type="evidence" value="ECO:0007669"/>
    <property type="project" value="TreeGrafter"/>
</dbReference>
<dbReference type="Gene3D" id="3.30.60.90">
    <property type="match status" value="1"/>
</dbReference>
<evidence type="ECO:0000259" key="6">
    <source>
        <dbReference type="PROSITE" id="PS50089"/>
    </source>
</evidence>
<dbReference type="GO" id="GO:0003729">
    <property type="term" value="F:mRNA binding"/>
    <property type="evidence" value="ECO:0007669"/>
    <property type="project" value="TreeGrafter"/>
</dbReference>
<dbReference type="InterPro" id="IPR046349">
    <property type="entry name" value="C1-like_sf"/>
</dbReference>
<dbReference type="GO" id="GO:0008270">
    <property type="term" value="F:zinc ion binding"/>
    <property type="evidence" value="ECO:0007669"/>
    <property type="project" value="UniProtKB-KW"/>
</dbReference>
<evidence type="ECO:0000256" key="3">
    <source>
        <dbReference type="ARBA" id="ARBA00022771"/>
    </source>
</evidence>
<dbReference type="Gene3D" id="3.30.40.10">
    <property type="entry name" value="Zinc/RING finger domain, C3HC4 (zinc finger)"/>
    <property type="match status" value="1"/>
</dbReference>
<name>A0A1R2BF78_9CILI</name>
<dbReference type="InterPro" id="IPR052249">
    <property type="entry name" value="Roquin_domain"/>
</dbReference>
<dbReference type="EMBL" id="MPUH01000691">
    <property type="protein sequence ID" value="OMJ75423.1"/>
    <property type="molecule type" value="Genomic_DNA"/>
</dbReference>
<evidence type="ECO:0000313" key="8">
    <source>
        <dbReference type="Proteomes" id="UP000187209"/>
    </source>
</evidence>
<dbReference type="InterPro" id="IPR001841">
    <property type="entry name" value="Znf_RING"/>
</dbReference>
<evidence type="ECO:0000256" key="2">
    <source>
        <dbReference type="ARBA" id="ARBA00022737"/>
    </source>
</evidence>
<gene>
    <name evidence="7" type="ORF">SteCoe_25429</name>
</gene>
<dbReference type="InterPro" id="IPR000433">
    <property type="entry name" value="Znf_ZZ"/>
</dbReference>
<keyword evidence="3 5" id="KW-0863">Zinc-finger</keyword>
<dbReference type="InterPro" id="IPR027370">
    <property type="entry name" value="Znf-RING_euk"/>
</dbReference>
<dbReference type="SMART" id="SM00184">
    <property type="entry name" value="RING"/>
    <property type="match status" value="2"/>
</dbReference>
<dbReference type="PANTHER" id="PTHR13139">
    <property type="entry name" value="RING FINGER AND CCCH-TYPE ZINC FINGER DOMAIN-CONTAINING PROTEIN"/>
    <property type="match status" value="1"/>
</dbReference>
<dbReference type="AlphaFoldDB" id="A0A1R2BF78"/>
<keyword evidence="1" id="KW-0479">Metal-binding</keyword>
<dbReference type="GO" id="GO:0006511">
    <property type="term" value="P:ubiquitin-dependent protein catabolic process"/>
    <property type="evidence" value="ECO:0007669"/>
    <property type="project" value="TreeGrafter"/>
</dbReference>
<dbReference type="SUPFAM" id="SSF57889">
    <property type="entry name" value="Cysteine-rich domain"/>
    <property type="match status" value="2"/>
</dbReference>
<evidence type="ECO:0000313" key="7">
    <source>
        <dbReference type="EMBL" id="OMJ75423.1"/>
    </source>
</evidence>
<dbReference type="InterPro" id="IPR013083">
    <property type="entry name" value="Znf_RING/FYVE/PHD"/>
</dbReference>
<keyword evidence="4" id="KW-0862">Zinc</keyword>
<dbReference type="OrthoDB" id="342730at2759"/>
<feature type="domain" description="RING-type" evidence="6">
    <location>
        <begin position="8"/>
        <end position="50"/>
    </location>
</feature>
<protein>
    <recommendedName>
        <fullName evidence="6">RING-type domain-containing protein</fullName>
    </recommendedName>
</protein>
<evidence type="ECO:0000256" key="4">
    <source>
        <dbReference type="ARBA" id="ARBA00022833"/>
    </source>
</evidence>
<evidence type="ECO:0000256" key="5">
    <source>
        <dbReference type="PROSITE-ProRule" id="PRU00175"/>
    </source>
</evidence>
<dbReference type="Pfam" id="PF13445">
    <property type="entry name" value="zf-RING_UBOX"/>
    <property type="match status" value="1"/>
</dbReference>
<dbReference type="SMART" id="SM00291">
    <property type="entry name" value="ZnF_ZZ"/>
    <property type="match status" value="4"/>
</dbReference>
<proteinExistence type="predicted"/>
<dbReference type="Proteomes" id="UP000187209">
    <property type="component" value="Unassembled WGS sequence"/>
</dbReference>
<reference evidence="7 8" key="1">
    <citation type="submission" date="2016-11" db="EMBL/GenBank/DDBJ databases">
        <title>The macronuclear genome of Stentor coeruleus: a giant cell with tiny introns.</title>
        <authorList>
            <person name="Slabodnick M."/>
            <person name="Ruby J.G."/>
            <person name="Reiff S.B."/>
            <person name="Swart E.C."/>
            <person name="Gosai S."/>
            <person name="Prabakaran S."/>
            <person name="Witkowska E."/>
            <person name="Larue G.E."/>
            <person name="Fisher S."/>
            <person name="Freeman R.M."/>
            <person name="Gunawardena J."/>
            <person name="Chu W."/>
            <person name="Stover N.A."/>
            <person name="Gregory B.D."/>
            <person name="Nowacki M."/>
            <person name="Derisi J."/>
            <person name="Roy S.W."/>
            <person name="Marshall W.F."/>
            <person name="Sood P."/>
        </authorList>
    </citation>
    <scope>NUCLEOTIDE SEQUENCE [LARGE SCALE GENOMIC DNA]</scope>
    <source>
        <strain evidence="7">WM001</strain>
    </source>
</reference>
<dbReference type="Pfam" id="PF03107">
    <property type="entry name" value="C1_2"/>
    <property type="match status" value="1"/>
</dbReference>
<dbReference type="InterPro" id="IPR043145">
    <property type="entry name" value="Znf_ZZ_sf"/>
</dbReference>
<accession>A0A1R2BF78</accession>
<comment type="caution">
    <text evidence="7">The sequence shown here is derived from an EMBL/GenBank/DDBJ whole genome shotgun (WGS) entry which is preliminary data.</text>
</comment>
<dbReference type="InterPro" id="IPR017907">
    <property type="entry name" value="Znf_RING_CS"/>
</dbReference>
<dbReference type="SUPFAM" id="SSF57850">
    <property type="entry name" value="RING/U-box"/>
    <property type="match status" value="1"/>
</dbReference>
<dbReference type="GO" id="GO:0010494">
    <property type="term" value="C:cytoplasmic stress granule"/>
    <property type="evidence" value="ECO:0007669"/>
    <property type="project" value="TreeGrafter"/>
</dbReference>
<keyword evidence="2" id="KW-0677">Repeat</keyword>
<dbReference type="GO" id="GO:0000288">
    <property type="term" value="P:nuclear-transcribed mRNA catabolic process, deadenylation-dependent decay"/>
    <property type="evidence" value="ECO:0007669"/>
    <property type="project" value="TreeGrafter"/>
</dbReference>
<dbReference type="GO" id="GO:0003725">
    <property type="term" value="F:double-stranded RNA binding"/>
    <property type="evidence" value="ECO:0007669"/>
    <property type="project" value="TreeGrafter"/>
</dbReference>
<dbReference type="GO" id="GO:0061630">
    <property type="term" value="F:ubiquitin protein ligase activity"/>
    <property type="evidence" value="ECO:0007669"/>
    <property type="project" value="TreeGrafter"/>
</dbReference>
<dbReference type="PROSITE" id="PS50089">
    <property type="entry name" value="ZF_RING_2"/>
    <property type="match status" value="1"/>
</dbReference>
<evidence type="ECO:0000256" key="1">
    <source>
        <dbReference type="ARBA" id="ARBA00022723"/>
    </source>
</evidence>
<sequence length="512" mass="59424">MNLPILECSICLECFDSNEKKPLILPCGHTFCKQCVKDIKDGNSECPFDRKPVELPFESISTNFTLLELIDLQKQEEIKKKNVEEVKKENAEQVKKKNVEEVKIQPISPSKPLIKNPIIPQSYPVINSARQSIASQNIIPKLVHERTPSNPEIIFQQPGDHQNLQSHIKKRNTLEPNQSLIPVRVCCNNGHLLVRNPNTSKEYQIVYGTDVIYCDYCGHKWKTYSWTCQNCRFDLCEACYSEQASLQVAPSESSVLCQNSHPLYFYEDQTRFYTRKNKNRGKIECKMCKKSWKGSSWSCRSCEYDLCDSCKQKAQRPSGWYCKKGHQTFLTADVTQYYKSRGSSTWKCDICKRKSTFSSYHCRDCKYDVCEPCRKYFSNDQRLQIKCPYNHFLYFSDAQYNLYKEIDGVVQYKCCCCGKVSNDQIYAHCRLCNFDLCNVCLDVINRGKYTILTMMCKKRHKLVWFNDTAGFYDSSVTCDACRKKMKKTGSFHCRMCRYDVCVSCAAGKINNI</sequence>
<dbReference type="PANTHER" id="PTHR13139:SF54">
    <property type="entry name" value="RING-TYPE E3 UBIQUITIN TRANSFERASE"/>
    <property type="match status" value="1"/>
</dbReference>
<organism evidence="7 8">
    <name type="scientific">Stentor coeruleus</name>
    <dbReference type="NCBI Taxonomy" id="5963"/>
    <lineage>
        <taxon>Eukaryota</taxon>
        <taxon>Sar</taxon>
        <taxon>Alveolata</taxon>
        <taxon>Ciliophora</taxon>
        <taxon>Postciliodesmatophora</taxon>
        <taxon>Heterotrichea</taxon>
        <taxon>Heterotrichida</taxon>
        <taxon>Stentoridae</taxon>
        <taxon>Stentor</taxon>
    </lineage>
</organism>
<dbReference type="InterPro" id="IPR004146">
    <property type="entry name" value="DC1"/>
</dbReference>
<dbReference type="GO" id="GO:0000209">
    <property type="term" value="P:protein polyubiquitination"/>
    <property type="evidence" value="ECO:0007669"/>
    <property type="project" value="TreeGrafter"/>
</dbReference>
<keyword evidence="8" id="KW-1185">Reference proteome</keyword>